<gene>
    <name evidence="5" type="ordered locus">AM1_4304</name>
</gene>
<dbReference type="OrthoDB" id="447151at2"/>
<dbReference type="Gene3D" id="1.10.10.10">
    <property type="entry name" value="Winged helix-like DNA-binding domain superfamily/Winged helix DNA-binding domain"/>
    <property type="match status" value="1"/>
</dbReference>
<sequence length="464" mass="50882">MLENATLVWDLEQANKVALGFSTSLDPETIARLATDGFVEQFNCAFARIWLVEPDQTMLKLVASSGLYTRTDGTFSRIPMGEFKIGKIAQNRVSLLSNNLAKESWVRNPDWAIANNINGFAGYPLAHGDKVIGVLAVFSHDAIRPEFLKILSSLCTTLTVALEMASLHQSERQVPPGMDTQRILANLSLSDAMAHILGQATVLVLGTERCLDVSKTHLFLRTAETLKDLDCSYCRLTYGEDAVTLEAIAAAPVSPERSAWERTTFGRLSLMASCFNGIFKISSEPNIKAIQVALTFPVAVQETRVRIQCASPLVQTGLMHLASGAGLQVCVSSDPKIPLLTDQVDLLETSHYALWVSHSSAITPKSAKANLQLSITAEQLGEAVVSVMQGETWGLDQDEQQLSARERDVLALLVQGFRDRDIAEQLFISDSTVKFHINNILVKLNAKTRLQALYNLMSLQGHEI</sequence>
<dbReference type="KEGG" id="amr:AM1_4304"/>
<evidence type="ECO:0000259" key="4">
    <source>
        <dbReference type="PROSITE" id="PS50043"/>
    </source>
</evidence>
<dbReference type="InterPro" id="IPR003018">
    <property type="entry name" value="GAF"/>
</dbReference>
<dbReference type="PROSITE" id="PS50043">
    <property type="entry name" value="HTH_LUXR_2"/>
    <property type="match status" value="1"/>
</dbReference>
<dbReference type="GO" id="GO:0003677">
    <property type="term" value="F:DNA binding"/>
    <property type="evidence" value="ECO:0007669"/>
    <property type="project" value="UniProtKB-KW"/>
</dbReference>
<dbReference type="Gene3D" id="3.30.450.40">
    <property type="match status" value="1"/>
</dbReference>
<dbReference type="HOGENOM" id="CLU_667163_0_0_3"/>
<dbReference type="CDD" id="cd06170">
    <property type="entry name" value="LuxR_C_like"/>
    <property type="match status" value="1"/>
</dbReference>
<dbReference type="InterPro" id="IPR016032">
    <property type="entry name" value="Sig_transdc_resp-reg_C-effctor"/>
</dbReference>
<evidence type="ECO:0000256" key="1">
    <source>
        <dbReference type="ARBA" id="ARBA00023015"/>
    </source>
</evidence>
<accession>B0CDT1</accession>
<dbReference type="eggNOG" id="COG2197">
    <property type="taxonomic scope" value="Bacteria"/>
</dbReference>
<dbReference type="Pfam" id="PF13185">
    <property type="entry name" value="GAF_2"/>
    <property type="match status" value="1"/>
</dbReference>
<dbReference type="Proteomes" id="UP000000268">
    <property type="component" value="Chromosome"/>
</dbReference>
<keyword evidence="1" id="KW-0805">Transcription regulation</keyword>
<dbReference type="SMART" id="SM00065">
    <property type="entry name" value="GAF"/>
    <property type="match status" value="1"/>
</dbReference>
<name>B0CDT1_ACAM1</name>
<dbReference type="InterPro" id="IPR036388">
    <property type="entry name" value="WH-like_DNA-bd_sf"/>
</dbReference>
<dbReference type="InterPro" id="IPR029016">
    <property type="entry name" value="GAF-like_dom_sf"/>
</dbReference>
<evidence type="ECO:0000313" key="6">
    <source>
        <dbReference type="Proteomes" id="UP000000268"/>
    </source>
</evidence>
<keyword evidence="3" id="KW-0804">Transcription</keyword>
<proteinExistence type="predicted"/>
<dbReference type="AlphaFoldDB" id="B0CDT1"/>
<dbReference type="PANTHER" id="PTHR44688">
    <property type="entry name" value="DNA-BINDING TRANSCRIPTIONAL ACTIVATOR DEVR_DOSR"/>
    <property type="match status" value="1"/>
</dbReference>
<evidence type="ECO:0000256" key="2">
    <source>
        <dbReference type="ARBA" id="ARBA00023125"/>
    </source>
</evidence>
<dbReference type="Pfam" id="PF00196">
    <property type="entry name" value="GerE"/>
    <property type="match status" value="1"/>
</dbReference>
<dbReference type="SMART" id="SM00421">
    <property type="entry name" value="HTH_LUXR"/>
    <property type="match status" value="1"/>
</dbReference>
<organism evidence="5 6">
    <name type="scientific">Acaryochloris marina (strain MBIC 11017)</name>
    <dbReference type="NCBI Taxonomy" id="329726"/>
    <lineage>
        <taxon>Bacteria</taxon>
        <taxon>Bacillati</taxon>
        <taxon>Cyanobacteriota</taxon>
        <taxon>Cyanophyceae</taxon>
        <taxon>Acaryochloridales</taxon>
        <taxon>Acaryochloridaceae</taxon>
        <taxon>Acaryochloris</taxon>
    </lineage>
</organism>
<evidence type="ECO:0000313" key="5">
    <source>
        <dbReference type="EMBL" id="ABW29283.1"/>
    </source>
</evidence>
<dbReference type="EMBL" id="CP000828">
    <property type="protein sequence ID" value="ABW29283.1"/>
    <property type="molecule type" value="Genomic_DNA"/>
</dbReference>
<reference evidence="5 6" key="1">
    <citation type="journal article" date="2008" name="Proc. Natl. Acad. Sci. U.S.A.">
        <title>Niche adaptation and genome expansion in the chlorophyll d-producing cyanobacterium Acaryochloris marina.</title>
        <authorList>
            <person name="Swingley W.D."/>
            <person name="Chen M."/>
            <person name="Cheung P.C."/>
            <person name="Conrad A.L."/>
            <person name="Dejesa L.C."/>
            <person name="Hao J."/>
            <person name="Honchak B.M."/>
            <person name="Karbach L.E."/>
            <person name="Kurdoglu A."/>
            <person name="Lahiri S."/>
            <person name="Mastrian S.D."/>
            <person name="Miyashita H."/>
            <person name="Page L."/>
            <person name="Ramakrishna P."/>
            <person name="Satoh S."/>
            <person name="Sattley W.M."/>
            <person name="Shimada Y."/>
            <person name="Taylor H.L."/>
            <person name="Tomo T."/>
            <person name="Tsuchiya T."/>
            <person name="Wang Z.T."/>
            <person name="Raymond J."/>
            <person name="Mimuro M."/>
            <person name="Blankenship R.E."/>
            <person name="Touchman J.W."/>
        </authorList>
    </citation>
    <scope>NUCLEOTIDE SEQUENCE [LARGE SCALE GENOMIC DNA]</scope>
    <source>
        <strain evidence="6">MBIC 11017</strain>
    </source>
</reference>
<dbReference type="GO" id="GO:0006355">
    <property type="term" value="P:regulation of DNA-templated transcription"/>
    <property type="evidence" value="ECO:0007669"/>
    <property type="project" value="InterPro"/>
</dbReference>
<dbReference type="eggNOG" id="COG2203">
    <property type="taxonomic scope" value="Bacteria"/>
</dbReference>
<dbReference type="PANTHER" id="PTHR44688:SF25">
    <property type="entry name" value="HTH LUXR-TYPE DOMAIN-CONTAINING PROTEIN"/>
    <property type="match status" value="1"/>
</dbReference>
<dbReference type="RefSeq" id="WP_012164609.1">
    <property type="nucleotide sequence ID" value="NC_009925.1"/>
</dbReference>
<protein>
    <recommendedName>
        <fullName evidence="4">HTH luxR-type domain-containing protein</fullName>
    </recommendedName>
</protein>
<keyword evidence="2" id="KW-0238">DNA-binding</keyword>
<dbReference type="STRING" id="329726.AM1_4304"/>
<dbReference type="SUPFAM" id="SSF55781">
    <property type="entry name" value="GAF domain-like"/>
    <property type="match status" value="1"/>
</dbReference>
<keyword evidence="6" id="KW-1185">Reference proteome</keyword>
<dbReference type="InterPro" id="IPR000792">
    <property type="entry name" value="Tscrpt_reg_LuxR_C"/>
</dbReference>
<dbReference type="PRINTS" id="PR00038">
    <property type="entry name" value="HTHLUXR"/>
</dbReference>
<dbReference type="SUPFAM" id="SSF46894">
    <property type="entry name" value="C-terminal effector domain of the bipartite response regulators"/>
    <property type="match status" value="1"/>
</dbReference>
<feature type="domain" description="HTH luxR-type" evidence="4">
    <location>
        <begin position="395"/>
        <end position="461"/>
    </location>
</feature>
<evidence type="ECO:0000256" key="3">
    <source>
        <dbReference type="ARBA" id="ARBA00023163"/>
    </source>
</evidence>